<dbReference type="SUPFAM" id="SSF57802">
    <property type="entry name" value="Rubredoxin-like"/>
    <property type="match status" value="1"/>
</dbReference>
<reference evidence="5" key="1">
    <citation type="submission" date="2025-08" db="UniProtKB">
        <authorList>
            <consortium name="RefSeq"/>
        </authorList>
    </citation>
    <scope>IDENTIFICATION</scope>
    <source>
        <tissue evidence="5">Whole organism</tissue>
    </source>
</reference>
<dbReference type="GO" id="GO:0045277">
    <property type="term" value="C:respiratory chain complex IV"/>
    <property type="evidence" value="ECO:0007669"/>
    <property type="project" value="InterPro"/>
</dbReference>
<organism evidence="4 5">
    <name type="scientific">Frankliniella occidentalis</name>
    <name type="common">Western flower thrips</name>
    <name type="synonym">Euthrips occidentalis</name>
    <dbReference type="NCBI Taxonomy" id="133901"/>
    <lineage>
        <taxon>Eukaryota</taxon>
        <taxon>Metazoa</taxon>
        <taxon>Ecdysozoa</taxon>
        <taxon>Arthropoda</taxon>
        <taxon>Hexapoda</taxon>
        <taxon>Insecta</taxon>
        <taxon>Pterygota</taxon>
        <taxon>Neoptera</taxon>
        <taxon>Paraneoptera</taxon>
        <taxon>Thysanoptera</taxon>
        <taxon>Terebrantia</taxon>
        <taxon>Thripoidea</taxon>
        <taxon>Thripidae</taxon>
        <taxon>Frankliniella</taxon>
    </lineage>
</organism>
<feature type="binding site" evidence="3">
    <location>
        <position position="83"/>
    </location>
    <ligand>
        <name>Zn(2+)</name>
        <dbReference type="ChEBI" id="CHEBI:29105"/>
    </ligand>
</feature>
<keyword evidence="4" id="KW-1185">Reference proteome</keyword>
<dbReference type="GO" id="GO:0046872">
    <property type="term" value="F:metal ion binding"/>
    <property type="evidence" value="ECO:0007669"/>
    <property type="project" value="UniProtKB-KW"/>
</dbReference>
<evidence type="ECO:0000256" key="3">
    <source>
        <dbReference type="PIRSR" id="PIRSR602124-1"/>
    </source>
</evidence>
<dbReference type="GeneID" id="113203392"/>
<evidence type="ECO:0000313" key="5">
    <source>
        <dbReference type="RefSeq" id="XP_052126412.1"/>
    </source>
</evidence>
<dbReference type="Proteomes" id="UP000504606">
    <property type="component" value="Unplaced"/>
</dbReference>
<dbReference type="PANTHER" id="PTHR10122">
    <property type="entry name" value="CYTOCHROME C OXIDASE SUBUNIT 5B, MITOCHONDRIAL"/>
    <property type="match status" value="1"/>
</dbReference>
<sequence length="128" mass="14103">MNMKHDSHIQVANKFQEGSALQAAAPWSQNPLEHASGIERAQLVAELGGDADPFDAEPGTRGVGTRACPTVVTSCNAFRYVGCVCHPAEPVVTWMVLWRGVPARCRCGFWWRLDPKEPFFDDPCASHH</sequence>
<feature type="binding site" evidence="3">
    <location>
        <position position="105"/>
    </location>
    <ligand>
        <name>Zn(2+)</name>
        <dbReference type="ChEBI" id="CHEBI:29105"/>
    </ligand>
</feature>
<keyword evidence="1 3" id="KW-0479">Metal-binding</keyword>
<evidence type="ECO:0000256" key="2">
    <source>
        <dbReference type="ARBA" id="ARBA00022833"/>
    </source>
</evidence>
<gene>
    <name evidence="5" type="primary">LOC113203392</name>
</gene>
<dbReference type="Gene3D" id="2.60.11.10">
    <property type="entry name" value="Cytochrome c oxidase, subunit Vb"/>
    <property type="match status" value="1"/>
</dbReference>
<evidence type="ECO:0000313" key="4">
    <source>
        <dbReference type="Proteomes" id="UP000504606"/>
    </source>
</evidence>
<dbReference type="PROSITE" id="PS51359">
    <property type="entry name" value="COX5B_2"/>
    <property type="match status" value="1"/>
</dbReference>
<dbReference type="InterPro" id="IPR036972">
    <property type="entry name" value="Cyt_c_oxidase_su5b_sf"/>
</dbReference>
<dbReference type="OrthoDB" id="10249250at2759"/>
<dbReference type="RefSeq" id="XP_052126412.1">
    <property type="nucleotide sequence ID" value="XM_052270452.1"/>
</dbReference>
<dbReference type="GO" id="GO:0005740">
    <property type="term" value="C:mitochondrial envelope"/>
    <property type="evidence" value="ECO:0007669"/>
    <property type="project" value="InterPro"/>
</dbReference>
<feature type="binding site" evidence="3">
    <location>
        <position position="107"/>
    </location>
    <ligand>
        <name>Zn(2+)</name>
        <dbReference type="ChEBI" id="CHEBI:29105"/>
    </ligand>
</feature>
<name>A0A9C6UA47_FRAOC</name>
<dbReference type="InterPro" id="IPR002124">
    <property type="entry name" value="Cyt_c_oxidase_su5b"/>
</dbReference>
<dbReference type="AlphaFoldDB" id="A0A9C6UA47"/>
<feature type="binding site" evidence="3">
    <location>
        <position position="85"/>
    </location>
    <ligand>
        <name>Zn(2+)</name>
        <dbReference type="ChEBI" id="CHEBI:29105"/>
    </ligand>
</feature>
<dbReference type="KEGG" id="foc:113203392"/>
<dbReference type="PANTHER" id="PTHR10122:SF0">
    <property type="entry name" value="CYTOCHROME C OXIDASE SUBUNIT 5B, ISOFORM A-RELATED"/>
    <property type="match status" value="1"/>
</dbReference>
<accession>A0A9C6UA47</accession>
<proteinExistence type="predicted"/>
<keyword evidence="2 3" id="KW-0862">Zinc</keyword>
<dbReference type="Pfam" id="PF01215">
    <property type="entry name" value="COX5B"/>
    <property type="match status" value="1"/>
</dbReference>
<evidence type="ECO:0000256" key="1">
    <source>
        <dbReference type="ARBA" id="ARBA00022723"/>
    </source>
</evidence>
<dbReference type="GO" id="GO:0006123">
    <property type="term" value="P:mitochondrial electron transport, cytochrome c to oxygen"/>
    <property type="evidence" value="ECO:0007669"/>
    <property type="project" value="InterPro"/>
</dbReference>
<protein>
    <submittedName>
        <fullName evidence="5">Uncharacterized protein LOC113203392</fullName>
    </submittedName>
</protein>